<dbReference type="GO" id="GO:0016209">
    <property type="term" value="F:antioxidant activity"/>
    <property type="evidence" value="ECO:0007669"/>
    <property type="project" value="InterPro"/>
</dbReference>
<feature type="chain" id="PRO_5011628601" evidence="1">
    <location>
        <begin position="22"/>
        <end position="184"/>
    </location>
</feature>
<evidence type="ECO:0000259" key="2">
    <source>
        <dbReference type="PROSITE" id="PS51352"/>
    </source>
</evidence>
<dbReference type="PROSITE" id="PS51352">
    <property type="entry name" value="THIOREDOXIN_2"/>
    <property type="match status" value="1"/>
</dbReference>
<accession>A0A1H8D1X0</accession>
<sequence>MKKLTILIVMASYCLYFPAFSQTNPQKKYLHIGDKIPDLIITNLINSKKKILELSKSRGKVVILDFWNTYCSSCIDGFEELDSLQKAYPDQLQVLLVNAGGDTKRTVDIVIKRTKAWSSHGFDLPIVFPDSVVHPYFKFRPVPHTIWIDKNGFIIGITGKKEVNPKNVAKAISGEKLTMEEKID</sequence>
<dbReference type="CDD" id="cd02966">
    <property type="entry name" value="TlpA_like_family"/>
    <property type="match status" value="1"/>
</dbReference>
<evidence type="ECO:0000256" key="1">
    <source>
        <dbReference type="SAM" id="SignalP"/>
    </source>
</evidence>
<dbReference type="OrthoDB" id="793244at2"/>
<dbReference type="RefSeq" id="WP_091209110.1">
    <property type="nucleotide sequence ID" value="NZ_FOCL01000002.1"/>
</dbReference>
<reference evidence="4" key="1">
    <citation type="submission" date="2016-10" db="EMBL/GenBank/DDBJ databases">
        <authorList>
            <person name="Varghese N."/>
            <person name="Submissions S."/>
        </authorList>
    </citation>
    <scope>NUCLEOTIDE SEQUENCE [LARGE SCALE GENOMIC DNA]</scope>
    <source>
        <strain evidence="4">Gh-48</strain>
    </source>
</reference>
<keyword evidence="1" id="KW-0732">Signal</keyword>
<gene>
    <name evidence="3" type="ORF">SAMN05192574_102179</name>
</gene>
<feature type="domain" description="Thioredoxin" evidence="2">
    <location>
        <begin position="30"/>
        <end position="184"/>
    </location>
</feature>
<dbReference type="GO" id="GO:0016491">
    <property type="term" value="F:oxidoreductase activity"/>
    <property type="evidence" value="ECO:0007669"/>
    <property type="project" value="InterPro"/>
</dbReference>
<dbReference type="STRING" id="551995.SAMN05192574_102179"/>
<keyword evidence="3" id="KW-0413">Isomerase</keyword>
<keyword evidence="4" id="KW-1185">Reference proteome</keyword>
<dbReference type="Gene3D" id="3.40.30.10">
    <property type="entry name" value="Glutaredoxin"/>
    <property type="match status" value="1"/>
</dbReference>
<proteinExistence type="predicted"/>
<organism evidence="3 4">
    <name type="scientific">Mucilaginibacter gossypiicola</name>
    <dbReference type="NCBI Taxonomy" id="551995"/>
    <lineage>
        <taxon>Bacteria</taxon>
        <taxon>Pseudomonadati</taxon>
        <taxon>Bacteroidota</taxon>
        <taxon>Sphingobacteriia</taxon>
        <taxon>Sphingobacteriales</taxon>
        <taxon>Sphingobacteriaceae</taxon>
        <taxon>Mucilaginibacter</taxon>
    </lineage>
</organism>
<dbReference type="InterPro" id="IPR050553">
    <property type="entry name" value="Thioredoxin_ResA/DsbE_sf"/>
</dbReference>
<dbReference type="EMBL" id="FOCL01000002">
    <property type="protein sequence ID" value="SEN01421.1"/>
    <property type="molecule type" value="Genomic_DNA"/>
</dbReference>
<evidence type="ECO:0000313" key="4">
    <source>
        <dbReference type="Proteomes" id="UP000198942"/>
    </source>
</evidence>
<dbReference type="InterPro" id="IPR000866">
    <property type="entry name" value="AhpC/TSA"/>
</dbReference>
<name>A0A1H8D1X0_9SPHI</name>
<dbReference type="PANTHER" id="PTHR42852">
    <property type="entry name" value="THIOL:DISULFIDE INTERCHANGE PROTEIN DSBE"/>
    <property type="match status" value="1"/>
</dbReference>
<dbReference type="AlphaFoldDB" id="A0A1H8D1X0"/>
<evidence type="ECO:0000313" key="3">
    <source>
        <dbReference type="EMBL" id="SEN01421.1"/>
    </source>
</evidence>
<feature type="signal peptide" evidence="1">
    <location>
        <begin position="1"/>
        <end position="21"/>
    </location>
</feature>
<dbReference type="GO" id="GO:0016853">
    <property type="term" value="F:isomerase activity"/>
    <property type="evidence" value="ECO:0007669"/>
    <property type="project" value="UniProtKB-KW"/>
</dbReference>
<dbReference type="Proteomes" id="UP000198942">
    <property type="component" value="Unassembled WGS sequence"/>
</dbReference>
<dbReference type="InterPro" id="IPR013766">
    <property type="entry name" value="Thioredoxin_domain"/>
</dbReference>
<protein>
    <submittedName>
        <fullName evidence="3">Thiol-disulfide isomerase or thioredoxin</fullName>
    </submittedName>
</protein>
<dbReference type="InterPro" id="IPR036249">
    <property type="entry name" value="Thioredoxin-like_sf"/>
</dbReference>
<dbReference type="PANTHER" id="PTHR42852:SF13">
    <property type="entry name" value="PROTEIN DIPZ"/>
    <property type="match status" value="1"/>
</dbReference>
<dbReference type="SUPFAM" id="SSF52833">
    <property type="entry name" value="Thioredoxin-like"/>
    <property type="match status" value="1"/>
</dbReference>
<dbReference type="Pfam" id="PF00578">
    <property type="entry name" value="AhpC-TSA"/>
    <property type="match status" value="1"/>
</dbReference>